<dbReference type="PANTHER" id="PTHR12835">
    <property type="entry name" value="BIOTIN PROTEIN LIGASE"/>
    <property type="match status" value="1"/>
</dbReference>
<feature type="domain" description="BPL/LPL catalytic" evidence="2">
    <location>
        <begin position="1"/>
        <end position="183"/>
    </location>
</feature>
<dbReference type="NCBIfam" id="TIGR00121">
    <property type="entry name" value="birA_ligase"/>
    <property type="match status" value="1"/>
</dbReference>
<dbReference type="InterPro" id="IPR004408">
    <property type="entry name" value="Biotin_CoA_COase_ligase"/>
</dbReference>
<dbReference type="EMBL" id="NQJD01000009">
    <property type="protein sequence ID" value="TAA75235.1"/>
    <property type="molecule type" value="Genomic_DNA"/>
</dbReference>
<gene>
    <name evidence="3" type="ORF">CDV28_10948</name>
</gene>
<evidence type="ECO:0000259" key="2">
    <source>
        <dbReference type="PROSITE" id="PS51733"/>
    </source>
</evidence>
<dbReference type="PROSITE" id="PS51733">
    <property type="entry name" value="BPL_LPL_CATALYTIC"/>
    <property type="match status" value="1"/>
</dbReference>
<comment type="caution">
    <text evidence="3">The sequence shown here is derived from an EMBL/GenBank/DDBJ whole genome shotgun (WGS) entry which is preliminary data.</text>
</comment>
<dbReference type="InterPro" id="IPR004143">
    <property type="entry name" value="BPL_LPL_catalytic"/>
</dbReference>
<keyword evidence="4" id="KW-1185">Reference proteome</keyword>
<reference evidence="3" key="1">
    <citation type="submission" date="2017-07" db="EMBL/GenBank/DDBJ databases">
        <title>The cable genome - Insights into the physiology and evolution of filamentous bacteria capable of sulfide oxidation via long distance electron transfer.</title>
        <authorList>
            <person name="Thorup C."/>
            <person name="Bjerg J.T."/>
            <person name="Schreiber L."/>
            <person name="Nielsen L.P."/>
            <person name="Kjeldsen K.U."/>
            <person name="Boesen T."/>
            <person name="Boggild A."/>
            <person name="Meysman F."/>
            <person name="Geelhoed J."/>
            <person name="Schramm A."/>
        </authorList>
    </citation>
    <scope>NUCLEOTIDE SEQUENCE [LARGE SCALE GENOMIC DNA]</scope>
    <source>
        <strain evidence="3">GS</strain>
    </source>
</reference>
<keyword evidence="1 3" id="KW-0436">Ligase</keyword>
<dbReference type="AlphaFoldDB" id="A0A521G2I0"/>
<evidence type="ECO:0000313" key="3">
    <source>
        <dbReference type="EMBL" id="TAA75235.1"/>
    </source>
</evidence>
<organism evidence="3 4">
    <name type="scientific">Candidatus Electronema aureum</name>
    <dbReference type="NCBI Taxonomy" id="2005002"/>
    <lineage>
        <taxon>Bacteria</taxon>
        <taxon>Pseudomonadati</taxon>
        <taxon>Thermodesulfobacteriota</taxon>
        <taxon>Desulfobulbia</taxon>
        <taxon>Desulfobulbales</taxon>
        <taxon>Desulfobulbaceae</taxon>
        <taxon>Candidatus Electronema</taxon>
    </lineage>
</organism>
<dbReference type="PANTHER" id="PTHR12835:SF5">
    <property type="entry name" value="BIOTIN--PROTEIN LIGASE"/>
    <property type="match status" value="1"/>
</dbReference>
<dbReference type="EC" id="6.3.4.15" evidence="3"/>
<dbReference type="Gene3D" id="3.30.930.10">
    <property type="entry name" value="Bira Bifunctional Protein, Domain 2"/>
    <property type="match status" value="1"/>
</dbReference>
<dbReference type="Pfam" id="PF03099">
    <property type="entry name" value="BPL_LplA_LipB"/>
    <property type="match status" value="1"/>
</dbReference>
<dbReference type="GO" id="GO:0005737">
    <property type="term" value="C:cytoplasm"/>
    <property type="evidence" value="ECO:0007669"/>
    <property type="project" value="TreeGrafter"/>
</dbReference>
<dbReference type="InterPro" id="IPR045864">
    <property type="entry name" value="aa-tRNA-synth_II/BPL/LPL"/>
</dbReference>
<evidence type="ECO:0000256" key="1">
    <source>
        <dbReference type="ARBA" id="ARBA00022598"/>
    </source>
</evidence>
<dbReference type="Proteomes" id="UP000316238">
    <property type="component" value="Unassembled WGS sequence"/>
</dbReference>
<proteinExistence type="predicted"/>
<dbReference type="GO" id="GO:0004077">
    <property type="term" value="F:biotin--[biotin carboxyl-carrier protein] ligase activity"/>
    <property type="evidence" value="ECO:0007669"/>
    <property type="project" value="UniProtKB-EC"/>
</dbReference>
<evidence type="ECO:0000313" key="4">
    <source>
        <dbReference type="Proteomes" id="UP000316238"/>
    </source>
</evidence>
<sequence length="252" mass="26861">MQLHHFAVVDSTSSIALDLARQGAAQGTVVHADQQTGGRGQNGRQFCSPPGGLYFSVILRPELELVDFPLLTLAAGVGLCRGLMAAVSVQPLLKWPNDLYFADKKLGGILTESGPLRAGLPEFVVVGVGINVAALSQGFPPELRGRIIALAETGAAAANPAALLPGLVEDLLAATERLKEDKADLLAEWRQRDYLLNRPLEYCSQDKVIPAVGAGLAEDGRYVIIDRCGREQRVMAGDVSPIRAEDINTTLN</sequence>
<protein>
    <submittedName>
        <fullName evidence="3">BirA family transcriptional regulator, biotin operon repressor</fullName>
        <ecNumber evidence="3">6.3.4.15</ecNumber>
    </submittedName>
</protein>
<dbReference type="SUPFAM" id="SSF55681">
    <property type="entry name" value="Class II aaRS and biotin synthetases"/>
    <property type="match status" value="1"/>
</dbReference>
<name>A0A521G2I0_9BACT</name>
<accession>A0A521G2I0</accession>
<dbReference type="CDD" id="cd16442">
    <property type="entry name" value="BPL"/>
    <property type="match status" value="1"/>
</dbReference>